<feature type="binding site" evidence="6">
    <location>
        <position position="8"/>
    </location>
    <ligand>
        <name>Fe cation</name>
        <dbReference type="ChEBI" id="CHEBI:24875"/>
        <label>1</label>
    </ligand>
</feature>
<evidence type="ECO:0000256" key="3">
    <source>
        <dbReference type="ARBA" id="ARBA00023004"/>
    </source>
</evidence>
<accession>A0A2M7SDR9</accession>
<proteinExistence type="inferred from homology"/>
<dbReference type="GO" id="GO:0004113">
    <property type="term" value="F:2',3'-cyclic-nucleotide 3'-phosphodiesterase activity"/>
    <property type="evidence" value="ECO:0007669"/>
    <property type="project" value="TreeGrafter"/>
</dbReference>
<evidence type="ECO:0000256" key="2">
    <source>
        <dbReference type="ARBA" id="ARBA00022801"/>
    </source>
</evidence>
<dbReference type="Proteomes" id="UP000229307">
    <property type="component" value="Unassembled WGS sequence"/>
</dbReference>
<protein>
    <submittedName>
        <fullName evidence="7">TIGR00282 family metallophosphoesterase</fullName>
    </submittedName>
</protein>
<dbReference type="FunFam" id="3.60.21.10:FF:000016">
    <property type="entry name" value="Putative metallophosphoesterase"/>
    <property type="match status" value="1"/>
</dbReference>
<evidence type="ECO:0000256" key="1">
    <source>
        <dbReference type="ARBA" id="ARBA00022723"/>
    </source>
</evidence>
<dbReference type="AlphaFoldDB" id="A0A2M7SDR9"/>
<feature type="binding site" evidence="6">
    <location>
        <position position="39"/>
    </location>
    <ligand>
        <name>Fe cation</name>
        <dbReference type="ChEBI" id="CHEBI:24875"/>
        <label>2</label>
    </ligand>
</feature>
<dbReference type="NCBIfam" id="TIGR00282">
    <property type="entry name" value="TIGR00282 family metallophosphoesterase"/>
    <property type="match status" value="1"/>
</dbReference>
<feature type="binding site" evidence="6">
    <location>
        <position position="177"/>
    </location>
    <ligand>
        <name>Fe cation</name>
        <dbReference type="ChEBI" id="CHEBI:24875"/>
        <label>1</label>
    </ligand>
</feature>
<keyword evidence="3" id="KW-0408">Iron</keyword>
<dbReference type="CDD" id="cd07382">
    <property type="entry name" value="MPP_DR1281"/>
    <property type="match status" value="1"/>
</dbReference>
<dbReference type="InterPro" id="IPR005235">
    <property type="entry name" value="YmdB-like"/>
</dbReference>
<feature type="binding site" evidence="6">
    <location>
        <position position="175"/>
    </location>
    <ligand>
        <name>Fe cation</name>
        <dbReference type="ChEBI" id="CHEBI:24875"/>
        <label>2</label>
    </ligand>
</feature>
<evidence type="ECO:0000313" key="7">
    <source>
        <dbReference type="EMBL" id="PIZ17662.1"/>
    </source>
</evidence>
<name>A0A2M7SDR9_9BACT</name>
<dbReference type="InterPro" id="IPR029052">
    <property type="entry name" value="Metallo-depent_PP-like"/>
</dbReference>
<dbReference type="PIRSF" id="PIRSF004789">
    <property type="entry name" value="DR1281"/>
    <property type="match status" value="1"/>
</dbReference>
<dbReference type="EMBL" id="PFMR01000096">
    <property type="protein sequence ID" value="PIZ17662.1"/>
    <property type="molecule type" value="Genomic_DNA"/>
</dbReference>
<dbReference type="Gene3D" id="3.60.21.10">
    <property type="match status" value="1"/>
</dbReference>
<evidence type="ECO:0000256" key="4">
    <source>
        <dbReference type="ARBA" id="ARBA00061401"/>
    </source>
</evidence>
<feature type="binding site" evidence="6">
    <location>
        <position position="39"/>
    </location>
    <ligand>
        <name>Fe cation</name>
        <dbReference type="ChEBI" id="CHEBI:24875"/>
        <label>1</label>
    </ligand>
</feature>
<reference evidence="8" key="1">
    <citation type="submission" date="2017-09" db="EMBL/GenBank/DDBJ databases">
        <title>Depth-based differentiation of microbial function through sediment-hosted aquifers and enrichment of novel symbionts in the deep terrestrial subsurface.</title>
        <authorList>
            <person name="Probst A.J."/>
            <person name="Ladd B."/>
            <person name="Jarett J.K."/>
            <person name="Geller-Mcgrath D.E."/>
            <person name="Sieber C.M.K."/>
            <person name="Emerson J.B."/>
            <person name="Anantharaman K."/>
            <person name="Thomas B.C."/>
            <person name="Malmstrom R."/>
            <person name="Stieglmeier M."/>
            <person name="Klingl A."/>
            <person name="Woyke T."/>
            <person name="Ryan C.M."/>
            <person name="Banfield J.F."/>
        </authorList>
    </citation>
    <scope>NUCLEOTIDE SEQUENCE [LARGE SCALE GENOMIC DNA]</scope>
</reference>
<feature type="binding site" evidence="6">
    <location>
        <position position="67"/>
    </location>
    <ligand>
        <name>Fe cation</name>
        <dbReference type="ChEBI" id="CHEBI:24875"/>
        <label>2</label>
    </ligand>
</feature>
<comment type="similarity">
    <text evidence="4">Belongs to the YmdB-like family.</text>
</comment>
<organism evidence="7 8">
    <name type="scientific">Candidatus Desantisbacteria bacterium CG_4_10_14_0_8_um_filter_48_22</name>
    <dbReference type="NCBI Taxonomy" id="1974543"/>
    <lineage>
        <taxon>Bacteria</taxon>
        <taxon>Candidatus Desantisiibacteriota</taxon>
    </lineage>
</organism>
<dbReference type="GO" id="GO:0046872">
    <property type="term" value="F:metal ion binding"/>
    <property type="evidence" value="ECO:0007669"/>
    <property type="project" value="UniProtKB-KW"/>
</dbReference>
<dbReference type="SUPFAM" id="SSF56300">
    <property type="entry name" value="Metallo-dependent phosphatases"/>
    <property type="match status" value="1"/>
</dbReference>
<comment type="caution">
    <text evidence="7">The sequence shown here is derived from an EMBL/GenBank/DDBJ whole genome shotgun (WGS) entry which is preliminary data.</text>
</comment>
<feature type="active site" description="Proton donor" evidence="5">
    <location>
        <position position="68"/>
    </location>
</feature>
<dbReference type="PANTHER" id="PTHR36303:SF1">
    <property type="entry name" value="2',3'-CYCLIC-NUCLEOTIDE 2'-PHOSPHODIESTERASE"/>
    <property type="match status" value="1"/>
</dbReference>
<keyword evidence="2" id="KW-0378">Hydrolase</keyword>
<sequence length="268" mass="29066">MRILFIGDIFGEPGRSAVRELLPGIRKEHRIDFVIANGENAAGGMGITPVIAQELFSAGIGVITSGNHIWKYKEIIEFLKIEPKLLRPLNYPPDVPGSGSVIVDTPKGKIGVVNVMGRTFLSGIECPFRCGLDEVNRVKEKTNIILMDIHAEATSEKVAMGWFLDGMVSAVVGTHTHVQTADERVLPGGTAYITDAGMTGPRDSVIGVKKEIIIKKFLTQVPVSFEVAKGDQIFCAVIIEVDESSGKSRGIQRLQIEVKMTGEENHGS</sequence>
<feature type="binding site" evidence="6">
    <location>
        <position position="150"/>
    </location>
    <ligand>
        <name>Fe cation</name>
        <dbReference type="ChEBI" id="CHEBI:24875"/>
        <label>2</label>
    </ligand>
</feature>
<evidence type="ECO:0000256" key="6">
    <source>
        <dbReference type="PIRSR" id="PIRSR004789-51"/>
    </source>
</evidence>
<gene>
    <name evidence="7" type="ORF">COY52_03455</name>
</gene>
<feature type="binding site" evidence="6">
    <location>
        <position position="40"/>
    </location>
    <ligand>
        <name>Fe cation</name>
        <dbReference type="ChEBI" id="CHEBI:24875"/>
        <label>1</label>
    </ligand>
</feature>
<evidence type="ECO:0000256" key="5">
    <source>
        <dbReference type="PIRSR" id="PIRSR004789-50"/>
    </source>
</evidence>
<dbReference type="PANTHER" id="PTHR36303">
    <property type="entry name" value="2',3'-CYCLIC-NUCLEOTIDE 2'-PHOSPHODIESTERASE"/>
    <property type="match status" value="1"/>
</dbReference>
<keyword evidence="1 6" id="KW-0479">Metal-binding</keyword>
<dbReference type="Pfam" id="PF13277">
    <property type="entry name" value="YmdB"/>
    <property type="match status" value="1"/>
</dbReference>
<evidence type="ECO:0000313" key="8">
    <source>
        <dbReference type="Proteomes" id="UP000229307"/>
    </source>
</evidence>